<feature type="domain" description="N,N-dimethylformamidase beta subunit-like C-terminal" evidence="2">
    <location>
        <begin position="283"/>
        <end position="695"/>
    </location>
</feature>
<reference evidence="3 4" key="1">
    <citation type="submission" date="2016-08" db="EMBL/GenBank/DDBJ databases">
        <title>Whole genome sequence of Mesorhizobium sp. strain UASWS1009 isolated from industrial sewage.</title>
        <authorList>
            <person name="Crovadore J."/>
            <person name="Calmin G."/>
            <person name="Chablais R."/>
            <person name="Cochard B."/>
            <person name="Lefort F."/>
        </authorList>
    </citation>
    <scope>NUCLEOTIDE SEQUENCE [LARGE SCALE GENOMIC DNA]</scope>
    <source>
        <strain evidence="3 4">UASWS1009</strain>
    </source>
</reference>
<dbReference type="RefSeq" id="WP_024927298.1">
    <property type="nucleotide sequence ID" value="NZ_MDEO01000031.1"/>
</dbReference>
<evidence type="ECO:0000313" key="3">
    <source>
        <dbReference type="EMBL" id="OCX18818.1"/>
    </source>
</evidence>
<dbReference type="STRING" id="1566387.QV13_11335"/>
<dbReference type="SUPFAM" id="SSF49899">
    <property type="entry name" value="Concanavalin A-like lectins/glucanases"/>
    <property type="match status" value="1"/>
</dbReference>
<dbReference type="InterPro" id="IPR046540">
    <property type="entry name" value="DMFA2_C"/>
</dbReference>
<feature type="region of interest" description="Disordered" evidence="1">
    <location>
        <begin position="39"/>
        <end position="58"/>
    </location>
</feature>
<gene>
    <name evidence="3" type="ORF">QV13_11335</name>
</gene>
<dbReference type="Pfam" id="PF13385">
    <property type="entry name" value="Laminin_G_3"/>
    <property type="match status" value="1"/>
</dbReference>
<sequence length="712" mass="76604">MLTGYTDRLSVRPGETLSFMVSTDAPVFKAEIVRLLHGDADPRGPGRREVPIESPANGEYPGMEQPLFPGSCVVVPDHADLRLTDDFTLFAWIYPTRPGHGEQVILSKEGEDETGYALGLTDTGRLFLRLGPSRIEGEEPVAERRWHWIAARYDAASGSARLSAGLHPRDLSIAGEPGAAGHLPRAAGSDTALLIAASMAGGRPGLFFNGKIADPCIFGKCLGDAELAGFVSAADFSALPQPLIAAWDFNVGSDGTEVRDIGGRGLHGTTHQSPVRLMTGPHWSGENDDPMADPRGYSAIHFHEDSLSDANWSESFAFAVPSDLPSGVYTARLKAGGETDDLPFLVCPRNGQATAPLALLVPTFTYVAYGNEMWRDYGLNCAYDRYVDGAGVPFASLRHPIKTFRPGRGLLKSVAGEHFGRHLCADLYAVDWLDAIDQPVDIITDHDLHREGEALLKPYKAVMTGSHPEYVSGRMLDAFETYLGAGGSLAYLGGNGFYSVTSLSEDGNTIEVRRPNGTRPWISNPGEARHALTGEIGGLWRSRGRAPQRLVGVGFTAQGWTSHDVCGLPRPYRQVADRKHPLAAALLANIVEDEMIGDFQTLGLGVGAAGDEVDRADPVLGTPAHALVLATATGFSADYQLVIDERRDINEASTLPDNPLVRSDIVCFETAQGGLVFSVGSMQWFSALSHNGYDNTVATMTRNVLKRMLRAA</sequence>
<evidence type="ECO:0000256" key="1">
    <source>
        <dbReference type="SAM" id="MobiDB-lite"/>
    </source>
</evidence>
<dbReference type="Gene3D" id="2.60.120.200">
    <property type="match status" value="1"/>
</dbReference>
<dbReference type="AlphaFoldDB" id="A0A1C2DVJ8"/>
<proteinExistence type="predicted"/>
<protein>
    <recommendedName>
        <fullName evidence="2">N,N-dimethylformamidase beta subunit-like C-terminal domain-containing protein</fullName>
    </recommendedName>
</protein>
<evidence type="ECO:0000259" key="2">
    <source>
        <dbReference type="Pfam" id="PF20254"/>
    </source>
</evidence>
<keyword evidence="4" id="KW-1185">Reference proteome</keyword>
<feature type="compositionally biased region" description="Basic and acidic residues" evidence="1">
    <location>
        <begin position="39"/>
        <end position="51"/>
    </location>
</feature>
<dbReference type="Pfam" id="PF20254">
    <property type="entry name" value="DMFA2_C"/>
    <property type="match status" value="1"/>
</dbReference>
<dbReference type="EMBL" id="MDEO01000031">
    <property type="protein sequence ID" value="OCX18818.1"/>
    <property type="molecule type" value="Genomic_DNA"/>
</dbReference>
<organism evidence="3 4">
    <name type="scientific">Mesorhizobium hungaricum</name>
    <dbReference type="NCBI Taxonomy" id="1566387"/>
    <lineage>
        <taxon>Bacteria</taxon>
        <taxon>Pseudomonadati</taxon>
        <taxon>Pseudomonadota</taxon>
        <taxon>Alphaproteobacteria</taxon>
        <taxon>Hyphomicrobiales</taxon>
        <taxon>Phyllobacteriaceae</taxon>
        <taxon>Mesorhizobium</taxon>
    </lineage>
</organism>
<accession>A0A1C2DVJ8</accession>
<name>A0A1C2DVJ8_9HYPH</name>
<dbReference type="InterPro" id="IPR013320">
    <property type="entry name" value="ConA-like_dom_sf"/>
</dbReference>
<evidence type="ECO:0000313" key="4">
    <source>
        <dbReference type="Proteomes" id="UP000094412"/>
    </source>
</evidence>
<dbReference type="Proteomes" id="UP000094412">
    <property type="component" value="Unassembled WGS sequence"/>
</dbReference>
<comment type="caution">
    <text evidence="3">The sequence shown here is derived from an EMBL/GenBank/DDBJ whole genome shotgun (WGS) entry which is preliminary data.</text>
</comment>